<accession>A0A8H6FBE5</accession>
<name>A0A8H6FBE5_9LECA</name>
<dbReference type="GeneID" id="59329981"/>
<dbReference type="InterPro" id="IPR029167">
    <property type="entry name" value="Mug117"/>
</dbReference>
<dbReference type="Proteomes" id="UP000593566">
    <property type="component" value="Unassembled WGS sequence"/>
</dbReference>
<dbReference type="RefSeq" id="XP_037151034.1">
    <property type="nucleotide sequence ID" value="XM_037292495.1"/>
</dbReference>
<reference evidence="1 2" key="1">
    <citation type="journal article" date="2020" name="Genomics">
        <title>Complete, high-quality genomes from long-read metagenomic sequencing of two wolf lichen thalli reveals enigmatic genome architecture.</title>
        <authorList>
            <person name="McKenzie S.K."/>
            <person name="Walston R.F."/>
            <person name="Allen J.L."/>
        </authorList>
    </citation>
    <scope>NUCLEOTIDE SEQUENCE [LARGE SCALE GENOMIC DNA]</scope>
    <source>
        <strain evidence="1">WasteWater1</strain>
    </source>
</reference>
<evidence type="ECO:0000313" key="2">
    <source>
        <dbReference type="Proteomes" id="UP000593566"/>
    </source>
</evidence>
<sequence>MAKYFGCNPNIGEYMSLTNADNWALWISTSSNCNGHDFLCGSSVSKGDCQTAASRYGNDTMYSQYTSHWFNSEYWEGCTAIFQCANEYPAGGISGAEIQDYFAEIYTSTAEGGAGCGICGSVYLKNGCEFTFNECDYLSYFEEELADENDIIPLDQITPQTSRPRPK</sequence>
<evidence type="ECO:0000313" key="1">
    <source>
        <dbReference type="EMBL" id="KAF6221599.1"/>
    </source>
</evidence>
<dbReference type="AlphaFoldDB" id="A0A8H6FBE5"/>
<keyword evidence="2" id="KW-1185">Reference proteome</keyword>
<comment type="caution">
    <text evidence="1">The sequence shown here is derived from an EMBL/GenBank/DDBJ whole genome shotgun (WGS) entry which is preliminary data.</text>
</comment>
<protein>
    <submittedName>
        <fullName evidence="1">Uncharacterized protein</fullName>
    </submittedName>
</protein>
<dbReference type="Pfam" id="PF15474">
    <property type="entry name" value="MU117"/>
    <property type="match status" value="1"/>
</dbReference>
<dbReference type="EMBL" id="JACCJB010000013">
    <property type="protein sequence ID" value="KAF6221599.1"/>
    <property type="molecule type" value="Genomic_DNA"/>
</dbReference>
<gene>
    <name evidence="1" type="ORF">HO133_001565</name>
</gene>
<organism evidence="1 2">
    <name type="scientific">Letharia lupina</name>
    <dbReference type="NCBI Taxonomy" id="560253"/>
    <lineage>
        <taxon>Eukaryota</taxon>
        <taxon>Fungi</taxon>
        <taxon>Dikarya</taxon>
        <taxon>Ascomycota</taxon>
        <taxon>Pezizomycotina</taxon>
        <taxon>Lecanoromycetes</taxon>
        <taxon>OSLEUM clade</taxon>
        <taxon>Lecanoromycetidae</taxon>
        <taxon>Lecanorales</taxon>
        <taxon>Lecanorineae</taxon>
        <taxon>Parmeliaceae</taxon>
        <taxon>Letharia</taxon>
    </lineage>
</organism>
<proteinExistence type="predicted"/>